<dbReference type="CDD" id="cd17287">
    <property type="entry name" value="RMtype1_S_EcoN10ORF171P_TRD2-CR2_like"/>
    <property type="match status" value="1"/>
</dbReference>
<evidence type="ECO:0000256" key="5">
    <source>
        <dbReference type="SAM" id="Coils"/>
    </source>
</evidence>
<evidence type="ECO:0000256" key="1">
    <source>
        <dbReference type="ARBA" id="ARBA00010923"/>
    </source>
</evidence>
<sequence>MRKKQKTMEELLEEALVPEGEQPYEVPGNWVWVKLKTINKDKKRNIDPKSFKDETFELYSVPSFPEGSPEFIKGDEIGSSKQLVNKDEILLCKINPRINRVWKVLNNHGKFRQLASTEWIVISENKAIYSEYLLYLLKSPYFRKLITSNVSGVGGSLTRARPKEVETYPIAVPPIKEQKRIADKVERLLSKIDEAKRLIEEAKETFELRRAAILDKAFRGELTRKWREENKNIEDAESLYVKIKESQSIRRKVSKEINIKDLRYSIPSTWKWVRLGDVFTITSGGTPKRTIPEYYEGNIPWIKTGEIKWNAINESEEQITPEAVANSSAKLLPPNTVLVAMYGQGLTRGRAAILSVEATCNQAVCALLPNDYIAPEFIFYYFMEGYQRFRQVAKGGNQENLSVSLISDFIFPLPPLEEQRVIITTLQNIFKKESKIKDVIKINTDEIKQSILSKAFRGELGTNDPTEESAIELLKEVLKEQVK</sequence>
<evidence type="ECO:0000256" key="3">
    <source>
        <dbReference type="ARBA" id="ARBA00023125"/>
    </source>
</evidence>
<accession>A0A133KGF8</accession>
<evidence type="ECO:0000256" key="2">
    <source>
        <dbReference type="ARBA" id="ARBA00022747"/>
    </source>
</evidence>
<gene>
    <name evidence="7" type="ORF">HMPREF3213_02935</name>
</gene>
<feature type="domain" description="Type I restriction modification DNA specificity" evidence="6">
    <location>
        <begin position="267"/>
        <end position="439"/>
    </location>
</feature>
<keyword evidence="2" id="KW-0680">Restriction system</keyword>
<dbReference type="InterPro" id="IPR044946">
    <property type="entry name" value="Restrct_endonuc_typeI_TRD_sf"/>
</dbReference>
<comment type="subunit">
    <text evidence="4">The methyltransferase is composed of M and S polypeptides.</text>
</comment>
<evidence type="ECO:0000313" key="7">
    <source>
        <dbReference type="EMBL" id="KWZ78679.1"/>
    </source>
</evidence>
<dbReference type="PANTHER" id="PTHR43140">
    <property type="entry name" value="TYPE-1 RESTRICTION ENZYME ECOKI SPECIFICITY PROTEIN"/>
    <property type="match status" value="1"/>
</dbReference>
<dbReference type="InterPro" id="IPR000055">
    <property type="entry name" value="Restrct_endonuc_typeI_TRD"/>
</dbReference>
<evidence type="ECO:0000313" key="8">
    <source>
        <dbReference type="Proteomes" id="UP000070376"/>
    </source>
</evidence>
<dbReference type="REBASE" id="169752">
    <property type="entry name" value="S.Bco7749BORF2934P"/>
</dbReference>
<dbReference type="SUPFAM" id="SSF116734">
    <property type="entry name" value="DNA methylase specificity domain"/>
    <property type="match status" value="2"/>
</dbReference>
<keyword evidence="5" id="KW-0175">Coiled coil</keyword>
<dbReference type="AlphaFoldDB" id="A0A133KGF8"/>
<dbReference type="Pfam" id="PF01420">
    <property type="entry name" value="Methylase_S"/>
    <property type="match status" value="2"/>
</dbReference>
<dbReference type="GO" id="GO:0003677">
    <property type="term" value="F:DNA binding"/>
    <property type="evidence" value="ECO:0007669"/>
    <property type="project" value="UniProtKB-KW"/>
</dbReference>
<dbReference type="PATRIC" id="fig|1398.22.peg.2938"/>
<evidence type="ECO:0000256" key="4">
    <source>
        <dbReference type="ARBA" id="ARBA00038652"/>
    </source>
</evidence>
<dbReference type="EMBL" id="LRPN01000138">
    <property type="protein sequence ID" value="KWZ78679.1"/>
    <property type="molecule type" value="Genomic_DNA"/>
</dbReference>
<feature type="domain" description="Type I restriction modification DNA specificity" evidence="6">
    <location>
        <begin position="28"/>
        <end position="203"/>
    </location>
</feature>
<evidence type="ECO:0000259" key="6">
    <source>
        <dbReference type="Pfam" id="PF01420"/>
    </source>
</evidence>
<dbReference type="Proteomes" id="UP000070376">
    <property type="component" value="Unassembled WGS sequence"/>
</dbReference>
<comment type="similarity">
    <text evidence="1">Belongs to the type-I restriction system S methylase family.</text>
</comment>
<feature type="coiled-coil region" evidence="5">
    <location>
        <begin position="178"/>
        <end position="205"/>
    </location>
</feature>
<dbReference type="GO" id="GO:0009307">
    <property type="term" value="P:DNA restriction-modification system"/>
    <property type="evidence" value="ECO:0007669"/>
    <property type="project" value="UniProtKB-KW"/>
</dbReference>
<comment type="caution">
    <text evidence="7">The sequence shown here is derived from an EMBL/GenBank/DDBJ whole genome shotgun (WGS) entry which is preliminary data.</text>
</comment>
<keyword evidence="3" id="KW-0238">DNA-binding</keyword>
<dbReference type="Gene3D" id="3.90.220.20">
    <property type="entry name" value="DNA methylase specificity domains"/>
    <property type="match status" value="2"/>
</dbReference>
<protein>
    <submittedName>
        <fullName evidence="7">Type I restriction modification DNA specificity domain protein</fullName>
    </submittedName>
</protein>
<reference evidence="8" key="1">
    <citation type="submission" date="2016-01" db="EMBL/GenBank/DDBJ databases">
        <authorList>
            <person name="Mitreva M."/>
            <person name="Pepin K.H."/>
            <person name="Mihindukulasuriya K.A."/>
            <person name="Fulton R."/>
            <person name="Fronick C."/>
            <person name="O'Laughlin M."/>
            <person name="Miner T."/>
            <person name="Herter B."/>
            <person name="Rosa B.A."/>
            <person name="Cordes M."/>
            <person name="Tomlinson C."/>
            <person name="Wollam A."/>
            <person name="Palsikar V.B."/>
            <person name="Mardis E.R."/>
            <person name="Wilson R.K."/>
        </authorList>
    </citation>
    <scope>NUCLEOTIDE SEQUENCE [LARGE SCALE GENOMIC DNA]</scope>
    <source>
        <strain evidence="8">GED7749B</strain>
    </source>
</reference>
<name>A0A133KGF8_HEYCO</name>
<organism evidence="7 8">
    <name type="scientific">Heyndrickxia coagulans</name>
    <name type="common">Weizmannia coagulans</name>
    <dbReference type="NCBI Taxonomy" id="1398"/>
    <lineage>
        <taxon>Bacteria</taxon>
        <taxon>Bacillati</taxon>
        <taxon>Bacillota</taxon>
        <taxon>Bacilli</taxon>
        <taxon>Bacillales</taxon>
        <taxon>Bacillaceae</taxon>
        <taxon>Heyndrickxia</taxon>
    </lineage>
</organism>
<proteinExistence type="inferred from homology"/>
<dbReference type="PANTHER" id="PTHR43140:SF1">
    <property type="entry name" value="TYPE I RESTRICTION ENZYME ECOKI SPECIFICITY SUBUNIT"/>
    <property type="match status" value="1"/>
</dbReference>
<dbReference type="InterPro" id="IPR051212">
    <property type="entry name" value="Type-I_RE_S_subunit"/>
</dbReference>
<dbReference type="RefSeq" id="WP_230951762.1">
    <property type="nucleotide sequence ID" value="NZ_CP058594.1"/>
</dbReference>